<name>A0AC35GLU6_9BILA</name>
<dbReference type="Proteomes" id="UP000887580">
    <property type="component" value="Unplaced"/>
</dbReference>
<organism evidence="1 2">
    <name type="scientific">Panagrolaimus sp. PS1159</name>
    <dbReference type="NCBI Taxonomy" id="55785"/>
    <lineage>
        <taxon>Eukaryota</taxon>
        <taxon>Metazoa</taxon>
        <taxon>Ecdysozoa</taxon>
        <taxon>Nematoda</taxon>
        <taxon>Chromadorea</taxon>
        <taxon>Rhabditida</taxon>
        <taxon>Tylenchina</taxon>
        <taxon>Panagrolaimomorpha</taxon>
        <taxon>Panagrolaimoidea</taxon>
        <taxon>Panagrolaimidae</taxon>
        <taxon>Panagrolaimus</taxon>
    </lineage>
</organism>
<evidence type="ECO:0000313" key="1">
    <source>
        <dbReference type="Proteomes" id="UP000887580"/>
    </source>
</evidence>
<sequence>MQSSLKDLKTPSSEISVSSTPVELIFFLKVDDSEKVFKKHSLKFTTENTFEEVKLKIAALWDFLDVDDLLMFRGEEQILIVLQKLHDAGVYNGEIIIV</sequence>
<proteinExistence type="predicted"/>
<evidence type="ECO:0000313" key="2">
    <source>
        <dbReference type="WBParaSite" id="PS1159_v2.g6408.t1"/>
    </source>
</evidence>
<protein>
    <submittedName>
        <fullName evidence="2">Ubiquitin-like domain-containing protein</fullName>
    </submittedName>
</protein>
<reference evidence="2" key="1">
    <citation type="submission" date="2022-11" db="UniProtKB">
        <authorList>
            <consortium name="WormBaseParasite"/>
        </authorList>
    </citation>
    <scope>IDENTIFICATION</scope>
</reference>
<accession>A0AC35GLU6</accession>
<dbReference type="WBParaSite" id="PS1159_v2.g6408.t1">
    <property type="protein sequence ID" value="PS1159_v2.g6408.t1"/>
    <property type="gene ID" value="PS1159_v2.g6408"/>
</dbReference>